<gene>
    <name evidence="1" type="primary">TPHA0L01360</name>
    <name evidence="1" type="ordered locus">TPHA_0L01360</name>
</gene>
<reference evidence="1 2" key="1">
    <citation type="journal article" date="2011" name="Proc. Natl. Acad. Sci. U.S.A.">
        <title>Evolutionary erosion of yeast sex chromosomes by mating-type switching accidents.</title>
        <authorList>
            <person name="Gordon J.L."/>
            <person name="Armisen D."/>
            <person name="Proux-Wera E."/>
            <person name="Oheigeartaigh S.S."/>
            <person name="Byrne K.P."/>
            <person name="Wolfe K.H."/>
        </authorList>
    </citation>
    <scope>NUCLEOTIDE SEQUENCE [LARGE SCALE GENOMIC DNA]</scope>
    <source>
        <strain evidence="2">ATCC 24235 / CBS 4417 / NBRC 1672 / NRRL Y-8282 / UCD 70-5</strain>
    </source>
</reference>
<dbReference type="GeneID" id="11531630"/>
<proteinExistence type="predicted"/>
<dbReference type="Pfam" id="PF05238">
    <property type="entry name" value="CENP-N"/>
    <property type="match status" value="1"/>
</dbReference>
<dbReference type="AlphaFoldDB" id="G8C013"/>
<accession>G8C013</accession>
<organism evidence="1 2">
    <name type="scientific">Tetrapisispora phaffii (strain ATCC 24235 / CBS 4417 / NBRC 1672 / NRRL Y-8282 / UCD 70-5)</name>
    <name type="common">Yeast</name>
    <name type="synonym">Fabospora phaffii</name>
    <dbReference type="NCBI Taxonomy" id="1071381"/>
    <lineage>
        <taxon>Eukaryota</taxon>
        <taxon>Fungi</taxon>
        <taxon>Dikarya</taxon>
        <taxon>Ascomycota</taxon>
        <taxon>Saccharomycotina</taxon>
        <taxon>Saccharomycetes</taxon>
        <taxon>Saccharomycetales</taxon>
        <taxon>Saccharomycetaceae</taxon>
        <taxon>Tetrapisispora</taxon>
    </lineage>
</organism>
<name>G8C013_TETPH</name>
<dbReference type="eggNOG" id="ENOG502QVRZ">
    <property type="taxonomic scope" value="Eukaryota"/>
</dbReference>
<dbReference type="GO" id="GO:0034080">
    <property type="term" value="P:CENP-A containing chromatin assembly"/>
    <property type="evidence" value="ECO:0007669"/>
    <property type="project" value="InterPro"/>
</dbReference>
<dbReference type="Proteomes" id="UP000005666">
    <property type="component" value="Chromosome 12"/>
</dbReference>
<dbReference type="KEGG" id="tpf:TPHA_0L01360"/>
<evidence type="ECO:0000313" key="2">
    <source>
        <dbReference type="Proteomes" id="UP000005666"/>
    </source>
</evidence>
<evidence type="ECO:0000313" key="1">
    <source>
        <dbReference type="EMBL" id="CCE65491.1"/>
    </source>
</evidence>
<dbReference type="InterPro" id="IPR007902">
    <property type="entry name" value="Chl4/mis15/CENP-N"/>
</dbReference>
<protein>
    <submittedName>
        <fullName evidence="1">Uncharacterized protein</fullName>
    </submittedName>
</protein>
<dbReference type="HOGENOM" id="CLU_031572_0_0_1"/>
<dbReference type="EMBL" id="HE612867">
    <property type="protein sequence ID" value="CCE65491.1"/>
    <property type="molecule type" value="Genomic_DNA"/>
</dbReference>
<keyword evidence="2" id="KW-1185">Reference proteome</keyword>
<dbReference type="Gene3D" id="3.10.20.720">
    <property type="match status" value="1"/>
</dbReference>
<dbReference type="STRING" id="1071381.G8C013"/>
<sequence>MRTRLKDTYIPNVDRDVLLKKLLKLPLDALCELTLLWLNKFSYSGNRSVKEISRTLDLLQQTKARRRVLAKQILFEYWPNGLNLFQIAQVDCYILINKENNNKWVSSTAWKSNKEKFTLNIDPEELILDVQKELSKFYFSSLYIFRYPSLPLVVCRIQLYDLNNSFLKSISDKTRNKNSDMSTTSIDIDKSVNKDLISRQPFYVAIPDNSSTLIHSADRDTYAQMIMQSIQKAVSKREHIIFKSDNDPPVKSLHSINILKGISRDSNSLGPWSVYSKGSFDISPLNNITKHISVKGKRTYTETDASDDEEFGDIKRIRLENNFQRFKGHFSDQLDNYQDKTTYYKSLVPIEKISFTLKNTLPGTDDDVSINFKLQGNDIFGGLHELADKKLVNSAKVPGWLTGENGISSGTIVNGDFIKSSRSKGGLL</sequence>
<dbReference type="OMA" id="HPASLRW"/>
<dbReference type="GO" id="GO:0007059">
    <property type="term" value="P:chromosome segregation"/>
    <property type="evidence" value="ECO:0007669"/>
    <property type="project" value="InterPro"/>
</dbReference>
<dbReference type="OrthoDB" id="6585699at2759"/>
<dbReference type="RefSeq" id="XP_003687925.1">
    <property type="nucleotide sequence ID" value="XM_003687877.1"/>
</dbReference>